<evidence type="ECO:0000256" key="1">
    <source>
        <dbReference type="SAM" id="MobiDB-lite"/>
    </source>
</evidence>
<dbReference type="Pfam" id="PF13176">
    <property type="entry name" value="TPR_7"/>
    <property type="match status" value="1"/>
</dbReference>
<evidence type="ECO:0000259" key="2">
    <source>
        <dbReference type="Pfam" id="PF00931"/>
    </source>
</evidence>
<dbReference type="SUPFAM" id="SSF48452">
    <property type="entry name" value="TPR-like"/>
    <property type="match status" value="1"/>
</dbReference>
<dbReference type="Pfam" id="PF00931">
    <property type="entry name" value="NB-ARC"/>
    <property type="match status" value="1"/>
</dbReference>
<proteinExistence type="predicted"/>
<organism evidence="3 4">
    <name type="scientific">Streptomyces canarius</name>
    <dbReference type="NCBI Taxonomy" id="285453"/>
    <lineage>
        <taxon>Bacteria</taxon>
        <taxon>Bacillati</taxon>
        <taxon>Actinomycetota</taxon>
        <taxon>Actinomycetes</taxon>
        <taxon>Kitasatosporales</taxon>
        <taxon>Streptomycetaceae</taxon>
        <taxon>Streptomyces</taxon>
    </lineage>
</organism>
<feature type="compositionally biased region" description="Low complexity" evidence="1">
    <location>
        <begin position="1"/>
        <end position="20"/>
    </location>
</feature>
<name>A0ABQ3D0H6_9ACTN</name>
<dbReference type="PRINTS" id="PR00364">
    <property type="entry name" value="DISEASERSIST"/>
</dbReference>
<evidence type="ECO:0000313" key="4">
    <source>
        <dbReference type="Proteomes" id="UP000653644"/>
    </source>
</evidence>
<sequence length="713" mass="76744">MTTSTSGAASSTGPSSGSGPEPARGPVHGPAPRASATLPPRPLGFTGRTEALDRLLPCLAPIPENDSAPPVLISALTGMGGIGKTALALEAAHRACAAGWFPGGALFVDLRGYDDDPVTADQAVLALLDALGVRGPDLPATATGQYDTYRALLAARCDRTLLILDNVSDPGQFLPLLPGTDRHRVLVTSRERPDALPVRRIDLDPLAAAESVALVTRALLDADERDDRPAREPEALRELADLCGHLPLALQIAAAMLRRRHPRAIASLVRDIRRTTDRTPLLDGGPVGTDQYGRSLVLRPVLETSYRRLPPGQARLLRLLALAPGTETATWTIAALTGLGREEALSLLEDLAATCLVTRVRGTGGDADPRWLVHDLVRAFATGVVAARPDLREEGEEARERALGFYVLCAHMADARLRWLPGEPEPELFADRARALAWLDRERTALVAAVRWAAEDRYARLSVQLAEYLAEYLEWRRYFDDWITVASAARDAAHRTGDRRGEFVGWDYLGLALRHAGRTDEAIDAHLRALDLSRAEGHRSGEAVQWGHLANALLVAGRPEEAIDAHLRARALHQAHGHVQAEADEWNNLALSLHAVGRTEEAIDAHVRARDLYLAIGDRHGAGIAWNNLARTWEAAGLTAQAIGAYDNALELQREFGDWFGAGMTLGNLAGVHAATGDPVRARAAFLAAADAYTRADAPAEAARCQSRADTLT</sequence>
<dbReference type="InterPro" id="IPR027417">
    <property type="entry name" value="P-loop_NTPase"/>
</dbReference>
<gene>
    <name evidence="3" type="ORF">GCM10010345_64370</name>
</gene>
<dbReference type="InterPro" id="IPR019734">
    <property type="entry name" value="TPR_rpt"/>
</dbReference>
<evidence type="ECO:0000313" key="3">
    <source>
        <dbReference type="EMBL" id="GHA50925.1"/>
    </source>
</evidence>
<comment type="caution">
    <text evidence="3">The sequence shown here is derived from an EMBL/GenBank/DDBJ whole genome shotgun (WGS) entry which is preliminary data.</text>
</comment>
<dbReference type="SUPFAM" id="SSF52540">
    <property type="entry name" value="P-loop containing nucleoside triphosphate hydrolases"/>
    <property type="match status" value="1"/>
</dbReference>
<dbReference type="InterPro" id="IPR011990">
    <property type="entry name" value="TPR-like_helical_dom_sf"/>
</dbReference>
<protein>
    <recommendedName>
        <fullName evidence="2">NB-ARC domain-containing protein</fullName>
    </recommendedName>
</protein>
<dbReference type="Proteomes" id="UP000653644">
    <property type="component" value="Unassembled WGS sequence"/>
</dbReference>
<feature type="domain" description="NB-ARC" evidence="2">
    <location>
        <begin position="73"/>
        <end position="192"/>
    </location>
</feature>
<dbReference type="Gene3D" id="3.40.50.300">
    <property type="entry name" value="P-loop containing nucleotide triphosphate hydrolases"/>
    <property type="match status" value="1"/>
</dbReference>
<dbReference type="InterPro" id="IPR002182">
    <property type="entry name" value="NB-ARC"/>
</dbReference>
<dbReference type="PANTHER" id="PTHR47691">
    <property type="entry name" value="REGULATOR-RELATED"/>
    <property type="match status" value="1"/>
</dbReference>
<feature type="region of interest" description="Disordered" evidence="1">
    <location>
        <begin position="1"/>
        <end position="46"/>
    </location>
</feature>
<reference evidence="4" key="1">
    <citation type="journal article" date="2019" name="Int. J. Syst. Evol. Microbiol.">
        <title>The Global Catalogue of Microorganisms (GCM) 10K type strain sequencing project: providing services to taxonomists for standard genome sequencing and annotation.</title>
        <authorList>
            <consortium name="The Broad Institute Genomics Platform"/>
            <consortium name="The Broad Institute Genome Sequencing Center for Infectious Disease"/>
            <person name="Wu L."/>
            <person name="Ma J."/>
        </authorList>
    </citation>
    <scope>NUCLEOTIDE SEQUENCE [LARGE SCALE GENOMIC DNA]</scope>
    <source>
        <strain evidence="4">JCM 4733</strain>
    </source>
</reference>
<dbReference type="EMBL" id="BMVN01000029">
    <property type="protein sequence ID" value="GHA50925.1"/>
    <property type="molecule type" value="Genomic_DNA"/>
</dbReference>
<accession>A0ABQ3D0H6</accession>
<dbReference type="Gene3D" id="1.25.40.10">
    <property type="entry name" value="Tetratricopeptide repeat domain"/>
    <property type="match status" value="1"/>
</dbReference>
<dbReference type="Pfam" id="PF13424">
    <property type="entry name" value="TPR_12"/>
    <property type="match status" value="1"/>
</dbReference>
<dbReference type="SMART" id="SM00028">
    <property type="entry name" value="TPR"/>
    <property type="match status" value="4"/>
</dbReference>
<dbReference type="PANTHER" id="PTHR47691:SF3">
    <property type="entry name" value="HTH-TYPE TRANSCRIPTIONAL REGULATOR RV0890C-RELATED"/>
    <property type="match status" value="1"/>
</dbReference>
<keyword evidence="4" id="KW-1185">Reference proteome</keyword>